<proteinExistence type="inferred from homology"/>
<gene>
    <name evidence="3" type="ORF">ACFO6S_01970</name>
</gene>
<comment type="function">
    <text evidence="2">Catalyzes the reversible hydration of carbon dioxide to form bicarbonate.</text>
</comment>
<evidence type="ECO:0000256" key="1">
    <source>
        <dbReference type="ARBA" id="ARBA00006217"/>
    </source>
</evidence>
<organism evidence="3 4">
    <name type="scientific">Rhodococcus kronopolitis</name>
    <dbReference type="NCBI Taxonomy" id="1460226"/>
    <lineage>
        <taxon>Bacteria</taxon>
        <taxon>Bacillati</taxon>
        <taxon>Actinomycetota</taxon>
        <taxon>Actinomycetes</taxon>
        <taxon>Mycobacteriales</taxon>
        <taxon>Nocardiaceae</taxon>
        <taxon>Rhodococcus</taxon>
    </lineage>
</organism>
<reference evidence="4" key="1">
    <citation type="journal article" date="2019" name="Int. J. Syst. Evol. Microbiol.">
        <title>The Global Catalogue of Microorganisms (GCM) 10K type strain sequencing project: providing services to taxonomists for standard genome sequencing and annotation.</title>
        <authorList>
            <consortium name="The Broad Institute Genomics Platform"/>
            <consortium name="The Broad Institute Genome Sequencing Center for Infectious Disease"/>
            <person name="Wu L."/>
            <person name="Ma J."/>
        </authorList>
    </citation>
    <scope>NUCLEOTIDE SEQUENCE [LARGE SCALE GENOMIC DNA]</scope>
    <source>
        <strain evidence="4">CCUG 54520</strain>
    </source>
</reference>
<sequence length="276" mass="29120">MPTPSPADAPIQIRWIRDPSTARPAPPATAAEAVAVLERGSAAFARVGTEPIELHVDREAFGIAPEDDEDDEDGILTQSPFAAVLSCSDARVPIELTLGRAANDLFVVRVAGNVPGSDSRGSLHYAAQHLPSVQLFTVIGHSQCGAVSAAVDAMLEPHRYLQIASDAHLRGIVDSLLAGVHFADRALTHVHGSRVRDSAHYRTRLITLATLANTALTATVLQRDLRRPTAFGVYKLATRNVGVRGADGWVPGLAMAPEDDGELAAVVEGAARSLAV</sequence>
<evidence type="ECO:0000256" key="2">
    <source>
        <dbReference type="ARBA" id="ARBA00024993"/>
    </source>
</evidence>
<comment type="similarity">
    <text evidence="1">Belongs to the beta-class carbonic anhydrase family.</text>
</comment>
<dbReference type="Proteomes" id="UP001595914">
    <property type="component" value="Unassembled WGS sequence"/>
</dbReference>
<dbReference type="InterPro" id="IPR001765">
    <property type="entry name" value="Carbonic_anhydrase"/>
</dbReference>
<evidence type="ECO:0000313" key="3">
    <source>
        <dbReference type="EMBL" id="MFC4602451.1"/>
    </source>
</evidence>
<protein>
    <submittedName>
        <fullName evidence="3">Carbonic anhydrase</fullName>
    </submittedName>
</protein>
<dbReference type="SUPFAM" id="SSF53056">
    <property type="entry name" value="beta-carbonic anhydrase, cab"/>
    <property type="match status" value="1"/>
</dbReference>
<dbReference type="PANTHER" id="PTHR11002">
    <property type="entry name" value="CARBONIC ANHYDRASE"/>
    <property type="match status" value="1"/>
</dbReference>
<accession>A0ABV9FKB0</accession>
<dbReference type="PANTHER" id="PTHR11002:SF79">
    <property type="entry name" value="CARBONIC ANHYDRASE 2"/>
    <property type="match status" value="1"/>
</dbReference>
<dbReference type="InterPro" id="IPR036874">
    <property type="entry name" value="Carbonic_anhydrase_sf"/>
</dbReference>
<evidence type="ECO:0000313" key="4">
    <source>
        <dbReference type="Proteomes" id="UP001595914"/>
    </source>
</evidence>
<comment type="caution">
    <text evidence="3">The sequence shown here is derived from an EMBL/GenBank/DDBJ whole genome shotgun (WGS) entry which is preliminary data.</text>
</comment>
<dbReference type="Pfam" id="PF00484">
    <property type="entry name" value="Pro_CA"/>
    <property type="match status" value="1"/>
</dbReference>
<keyword evidence="4" id="KW-1185">Reference proteome</keyword>
<dbReference type="EMBL" id="JBHSFO010000001">
    <property type="protein sequence ID" value="MFC4602451.1"/>
    <property type="molecule type" value="Genomic_DNA"/>
</dbReference>
<dbReference type="RefSeq" id="WP_378413596.1">
    <property type="nucleotide sequence ID" value="NZ_JBHSFO010000001.1"/>
</dbReference>
<dbReference type="Gene3D" id="3.40.1050.10">
    <property type="entry name" value="Carbonic anhydrase"/>
    <property type="match status" value="1"/>
</dbReference>
<dbReference type="SMART" id="SM00947">
    <property type="entry name" value="Pro_CA"/>
    <property type="match status" value="1"/>
</dbReference>
<name>A0ABV9FKB0_9NOCA</name>